<dbReference type="Pfam" id="PF03418">
    <property type="entry name" value="Peptidase_A25"/>
    <property type="match status" value="1"/>
</dbReference>
<proteinExistence type="inferred from homology"/>
<feature type="non-terminal residue" evidence="4">
    <location>
        <position position="210"/>
    </location>
</feature>
<gene>
    <name evidence="4" type="ORF">IAB77_06640</name>
</gene>
<evidence type="ECO:0000256" key="3">
    <source>
        <dbReference type="ARBA" id="ARBA00023145"/>
    </source>
</evidence>
<name>A0A9D1CSS6_9FIRM</name>
<reference evidence="4" key="2">
    <citation type="journal article" date="2021" name="PeerJ">
        <title>Extensive microbial diversity within the chicken gut microbiome revealed by metagenomics and culture.</title>
        <authorList>
            <person name="Gilroy R."/>
            <person name="Ravi A."/>
            <person name="Getino M."/>
            <person name="Pursley I."/>
            <person name="Horton D.L."/>
            <person name="Alikhan N.F."/>
            <person name="Baker D."/>
            <person name="Gharbi K."/>
            <person name="Hall N."/>
            <person name="Watson M."/>
            <person name="Adriaenssens E.M."/>
            <person name="Foster-Nyarko E."/>
            <person name="Jarju S."/>
            <person name="Secka A."/>
            <person name="Antonio M."/>
            <person name="Oren A."/>
            <person name="Chaudhuri R.R."/>
            <person name="La Ragione R."/>
            <person name="Hildebrand F."/>
            <person name="Pallen M.J."/>
        </authorList>
    </citation>
    <scope>NUCLEOTIDE SEQUENCE</scope>
    <source>
        <strain evidence="4">ChiBcolR7-354</strain>
    </source>
</reference>
<dbReference type="Gene3D" id="3.40.50.1450">
    <property type="entry name" value="HybD-like"/>
    <property type="match status" value="1"/>
</dbReference>
<dbReference type="GO" id="GO:0006508">
    <property type="term" value="P:proteolysis"/>
    <property type="evidence" value="ECO:0007669"/>
    <property type="project" value="UniProtKB-KW"/>
</dbReference>
<keyword evidence="1" id="KW-0645">Protease</keyword>
<dbReference type="InterPro" id="IPR023430">
    <property type="entry name" value="Pept_HybD-like_dom_sf"/>
</dbReference>
<sequence>MYSSTRTDLALEQRELLGSGGELPGVAAHEATCSGLTVTTIDILDERGADILCKPVGRYVTVELDSLLRRREASFSDAAQLIADQLRALLPEGGGCTLVAGLGNAAMTPDAVGPLSLDSVLATRHLKKQLPDDFAAFGEVCAVRSGVLGTTGLETAELLRSVCSAVSPARILAVDALASSSLERLCRTVQISNAGIVPGSGVGNDRAELC</sequence>
<accession>A0A9D1CSS6</accession>
<comment type="caution">
    <text evidence="4">The sequence shown here is derived from an EMBL/GenBank/DDBJ whole genome shotgun (WGS) entry which is preliminary data.</text>
</comment>
<dbReference type="SUPFAM" id="SSF53163">
    <property type="entry name" value="HybD-like"/>
    <property type="match status" value="1"/>
</dbReference>
<dbReference type="GO" id="GO:0009847">
    <property type="term" value="P:spore germination"/>
    <property type="evidence" value="ECO:0007669"/>
    <property type="project" value="InterPro"/>
</dbReference>
<evidence type="ECO:0000313" key="5">
    <source>
        <dbReference type="Proteomes" id="UP000824262"/>
    </source>
</evidence>
<evidence type="ECO:0000256" key="1">
    <source>
        <dbReference type="ARBA" id="ARBA00022670"/>
    </source>
</evidence>
<dbReference type="NCBIfam" id="TIGR01441">
    <property type="entry name" value="GPR"/>
    <property type="match status" value="1"/>
</dbReference>
<dbReference type="AlphaFoldDB" id="A0A9D1CSS6"/>
<protein>
    <submittedName>
        <fullName evidence="4">GPR endopeptidase</fullName>
    </submittedName>
</protein>
<evidence type="ECO:0000256" key="2">
    <source>
        <dbReference type="ARBA" id="ARBA00022801"/>
    </source>
</evidence>
<reference evidence="4" key="1">
    <citation type="submission" date="2020-10" db="EMBL/GenBank/DDBJ databases">
        <authorList>
            <person name="Gilroy R."/>
        </authorList>
    </citation>
    <scope>NUCLEOTIDE SEQUENCE</scope>
    <source>
        <strain evidence="4">ChiBcolR7-354</strain>
    </source>
</reference>
<dbReference type="GO" id="GO:0008233">
    <property type="term" value="F:peptidase activity"/>
    <property type="evidence" value="ECO:0007669"/>
    <property type="project" value="UniProtKB-KW"/>
</dbReference>
<dbReference type="InterPro" id="IPR005080">
    <property type="entry name" value="Peptidase_A25"/>
</dbReference>
<dbReference type="Proteomes" id="UP000824262">
    <property type="component" value="Unassembled WGS sequence"/>
</dbReference>
<organism evidence="4 5">
    <name type="scientific">Candidatus Scatomorpha intestinavium</name>
    <dbReference type="NCBI Taxonomy" id="2840922"/>
    <lineage>
        <taxon>Bacteria</taxon>
        <taxon>Bacillati</taxon>
        <taxon>Bacillota</taxon>
        <taxon>Clostridia</taxon>
        <taxon>Eubacteriales</taxon>
        <taxon>Candidatus Scatomorpha</taxon>
    </lineage>
</organism>
<keyword evidence="3" id="KW-0865">Zymogen</keyword>
<dbReference type="HAMAP" id="MF_00626">
    <property type="entry name" value="Germination_prot"/>
    <property type="match status" value="1"/>
</dbReference>
<evidence type="ECO:0000313" key="4">
    <source>
        <dbReference type="EMBL" id="HIQ78921.1"/>
    </source>
</evidence>
<dbReference type="EMBL" id="DVGA01000066">
    <property type="protein sequence ID" value="HIQ78921.1"/>
    <property type="molecule type" value="Genomic_DNA"/>
</dbReference>
<keyword evidence="2" id="KW-0378">Hydrolase</keyword>